<dbReference type="OrthoDB" id="3777618at2759"/>
<name>A0A9P4PZR0_9PLEO</name>
<reference evidence="1" key="1">
    <citation type="journal article" date="2020" name="Stud. Mycol.">
        <title>101 Dothideomycetes genomes: a test case for predicting lifestyles and emergence of pathogens.</title>
        <authorList>
            <person name="Haridas S."/>
            <person name="Albert R."/>
            <person name="Binder M."/>
            <person name="Bloem J."/>
            <person name="Labutti K."/>
            <person name="Salamov A."/>
            <person name="Andreopoulos B."/>
            <person name="Baker S."/>
            <person name="Barry K."/>
            <person name="Bills G."/>
            <person name="Bluhm B."/>
            <person name="Cannon C."/>
            <person name="Castanera R."/>
            <person name="Culley D."/>
            <person name="Daum C."/>
            <person name="Ezra D."/>
            <person name="Gonzalez J."/>
            <person name="Henrissat B."/>
            <person name="Kuo A."/>
            <person name="Liang C."/>
            <person name="Lipzen A."/>
            <person name="Lutzoni F."/>
            <person name="Magnuson J."/>
            <person name="Mondo S."/>
            <person name="Nolan M."/>
            <person name="Ohm R."/>
            <person name="Pangilinan J."/>
            <person name="Park H.-J."/>
            <person name="Ramirez L."/>
            <person name="Alfaro M."/>
            <person name="Sun H."/>
            <person name="Tritt A."/>
            <person name="Yoshinaga Y."/>
            <person name="Zwiers L.-H."/>
            <person name="Turgeon B."/>
            <person name="Goodwin S."/>
            <person name="Spatafora J."/>
            <person name="Crous P."/>
            <person name="Grigoriev I."/>
        </authorList>
    </citation>
    <scope>NUCLEOTIDE SEQUENCE</scope>
    <source>
        <strain evidence="1">CBS 690.94</strain>
    </source>
</reference>
<sequence length="262" mass="30054">MTMPASPLLLLPAEIRNRIYGFCTPIDAYAEEFKGLLLTSRQLRREYESEALNVMRQFLASIEHQWPPSEAILFSNLSSFNDIKRVTVQLPLSLYFSKSRSEIWSKSDTFHTTAMESCLGTLYTLYLTRLTVTFYDDLATFINWSPWVIPTGLLLDLLNPLISPASCLGTGFSPERALRTSQFYQRTTKQQVRIRELAYNWSKSKVAHMSNLNALVQADVETTNFFLHESCWFQHPKGLVHNWGHGGDSMWFDLRAPSKGRA</sequence>
<dbReference type="EMBL" id="MU001492">
    <property type="protein sequence ID" value="KAF2451871.1"/>
    <property type="molecule type" value="Genomic_DNA"/>
</dbReference>
<keyword evidence="2" id="KW-1185">Reference proteome</keyword>
<evidence type="ECO:0000313" key="1">
    <source>
        <dbReference type="EMBL" id="KAF2451871.1"/>
    </source>
</evidence>
<gene>
    <name evidence="1" type="ORF">P171DRAFT_14209</name>
</gene>
<evidence type="ECO:0008006" key="3">
    <source>
        <dbReference type="Google" id="ProtNLM"/>
    </source>
</evidence>
<accession>A0A9P4PZR0</accession>
<proteinExistence type="predicted"/>
<dbReference type="AlphaFoldDB" id="A0A9P4PZR0"/>
<organism evidence="1 2">
    <name type="scientific">Karstenula rhodostoma CBS 690.94</name>
    <dbReference type="NCBI Taxonomy" id="1392251"/>
    <lineage>
        <taxon>Eukaryota</taxon>
        <taxon>Fungi</taxon>
        <taxon>Dikarya</taxon>
        <taxon>Ascomycota</taxon>
        <taxon>Pezizomycotina</taxon>
        <taxon>Dothideomycetes</taxon>
        <taxon>Pleosporomycetidae</taxon>
        <taxon>Pleosporales</taxon>
        <taxon>Massarineae</taxon>
        <taxon>Didymosphaeriaceae</taxon>
        <taxon>Karstenula</taxon>
    </lineage>
</organism>
<protein>
    <recommendedName>
        <fullName evidence="3">F-box domain-containing protein</fullName>
    </recommendedName>
</protein>
<comment type="caution">
    <text evidence="1">The sequence shown here is derived from an EMBL/GenBank/DDBJ whole genome shotgun (WGS) entry which is preliminary data.</text>
</comment>
<dbReference type="Proteomes" id="UP000799764">
    <property type="component" value="Unassembled WGS sequence"/>
</dbReference>
<evidence type="ECO:0000313" key="2">
    <source>
        <dbReference type="Proteomes" id="UP000799764"/>
    </source>
</evidence>